<evidence type="ECO:0000256" key="1">
    <source>
        <dbReference type="SAM" id="MobiDB-lite"/>
    </source>
</evidence>
<reference evidence="2 3" key="1">
    <citation type="submission" date="2015-09" db="EMBL/GenBank/DDBJ databases">
        <title>Draft genome of the scarab beetle Oryctes borbonicus.</title>
        <authorList>
            <person name="Meyer J.M."/>
            <person name="Markov G.V."/>
            <person name="Baskaran P."/>
            <person name="Herrmann M."/>
            <person name="Sommer R.J."/>
            <person name="Roedelsperger C."/>
        </authorList>
    </citation>
    <scope>NUCLEOTIDE SEQUENCE [LARGE SCALE GENOMIC DNA]</scope>
    <source>
        <strain evidence="2">OB123</strain>
        <tissue evidence="2">Whole animal</tissue>
    </source>
</reference>
<dbReference type="OrthoDB" id="6776269at2759"/>
<sequence length="219" mass="23165">MADTEGVDQLFPGWSSVVHQPSEDPEPSDLPSTVDMNAVFNAEVNAAPATNVQEDESSDSESDSDSDSNNSGSDESGSCSQSDSSDSDSSSTSQDSNSRPASPEFSVQQTNGLRITLQSVRKSCSSPTERQSKATLDVKANAKCSNLSSSSSESDSDDDNESETKSDGSKSGGKSVKESAKKQSKKVPNKLPEKKIEKKVVKKECAVPSKDAQKKQKGK</sequence>
<feature type="non-terminal residue" evidence="2">
    <location>
        <position position="219"/>
    </location>
</feature>
<feature type="compositionally biased region" description="Polar residues" evidence="1">
    <location>
        <begin position="105"/>
        <end position="129"/>
    </location>
</feature>
<accession>A0A0T6B4Y6</accession>
<dbReference type="EMBL" id="LJIG01009746">
    <property type="protein sequence ID" value="KRT82463.1"/>
    <property type="molecule type" value="Genomic_DNA"/>
</dbReference>
<feature type="compositionally biased region" description="Acidic residues" evidence="1">
    <location>
        <begin position="53"/>
        <end position="66"/>
    </location>
</feature>
<feature type="region of interest" description="Disordered" evidence="1">
    <location>
        <begin position="1"/>
        <end position="219"/>
    </location>
</feature>
<evidence type="ECO:0000313" key="3">
    <source>
        <dbReference type="Proteomes" id="UP000051574"/>
    </source>
</evidence>
<dbReference type="Proteomes" id="UP000051574">
    <property type="component" value="Unassembled WGS sequence"/>
</dbReference>
<organism evidence="2 3">
    <name type="scientific">Oryctes borbonicus</name>
    <dbReference type="NCBI Taxonomy" id="1629725"/>
    <lineage>
        <taxon>Eukaryota</taxon>
        <taxon>Metazoa</taxon>
        <taxon>Ecdysozoa</taxon>
        <taxon>Arthropoda</taxon>
        <taxon>Hexapoda</taxon>
        <taxon>Insecta</taxon>
        <taxon>Pterygota</taxon>
        <taxon>Neoptera</taxon>
        <taxon>Endopterygota</taxon>
        <taxon>Coleoptera</taxon>
        <taxon>Polyphaga</taxon>
        <taxon>Scarabaeiformia</taxon>
        <taxon>Scarabaeidae</taxon>
        <taxon>Dynastinae</taxon>
        <taxon>Oryctes</taxon>
    </lineage>
</organism>
<feature type="compositionally biased region" description="Basic and acidic residues" evidence="1">
    <location>
        <begin position="191"/>
        <end position="205"/>
    </location>
</feature>
<dbReference type="AlphaFoldDB" id="A0A0T6B4Y6"/>
<protein>
    <submittedName>
        <fullName evidence="2">Uncharacterized protein</fullName>
    </submittedName>
</protein>
<evidence type="ECO:0000313" key="2">
    <source>
        <dbReference type="EMBL" id="KRT82463.1"/>
    </source>
</evidence>
<keyword evidence="3" id="KW-1185">Reference proteome</keyword>
<comment type="caution">
    <text evidence="2">The sequence shown here is derived from an EMBL/GenBank/DDBJ whole genome shotgun (WGS) entry which is preliminary data.</text>
</comment>
<feature type="compositionally biased region" description="Low complexity" evidence="1">
    <location>
        <begin position="67"/>
        <end position="98"/>
    </location>
</feature>
<proteinExistence type="predicted"/>
<name>A0A0T6B4Y6_9SCAR</name>
<gene>
    <name evidence="2" type="ORF">AMK59_4460</name>
</gene>